<dbReference type="AlphaFoldDB" id="A0A853DN43"/>
<dbReference type="PANTHER" id="PTHR43877:SF2">
    <property type="entry name" value="AMINOALKYLPHOSPHONATE N-ACETYLTRANSFERASE-RELATED"/>
    <property type="match status" value="1"/>
</dbReference>
<feature type="domain" description="N-acetyltransferase" evidence="3">
    <location>
        <begin position="5"/>
        <end position="152"/>
    </location>
</feature>
<dbReference type="PROSITE" id="PS51186">
    <property type="entry name" value="GNAT"/>
    <property type="match status" value="1"/>
</dbReference>
<dbReference type="CDD" id="cd04301">
    <property type="entry name" value="NAT_SF"/>
    <property type="match status" value="1"/>
</dbReference>
<dbReference type="RefSeq" id="WP_218883709.1">
    <property type="nucleotide sequence ID" value="NZ_JACCFW010000001.1"/>
</dbReference>
<proteinExistence type="predicted"/>
<accession>A0A853DN43</accession>
<dbReference type="PANTHER" id="PTHR43877">
    <property type="entry name" value="AMINOALKYLPHOSPHONATE N-ACETYLTRANSFERASE-RELATED-RELATED"/>
    <property type="match status" value="1"/>
</dbReference>
<keyword evidence="1 4" id="KW-0808">Transferase</keyword>
<dbReference type="InterPro" id="IPR050832">
    <property type="entry name" value="Bact_Acetyltransf"/>
</dbReference>
<dbReference type="EMBL" id="JACCFW010000001">
    <property type="protein sequence ID" value="NYJ75555.1"/>
    <property type="molecule type" value="Genomic_DNA"/>
</dbReference>
<dbReference type="SUPFAM" id="SSF55729">
    <property type="entry name" value="Acyl-CoA N-acyltransferases (Nat)"/>
    <property type="match status" value="1"/>
</dbReference>
<comment type="caution">
    <text evidence="4">The sequence shown here is derived from an EMBL/GenBank/DDBJ whole genome shotgun (WGS) entry which is preliminary data.</text>
</comment>
<reference evidence="4 5" key="1">
    <citation type="submission" date="2020-07" db="EMBL/GenBank/DDBJ databases">
        <title>Sequencing the genomes of 1000 actinobacteria strains.</title>
        <authorList>
            <person name="Klenk H.-P."/>
        </authorList>
    </citation>
    <scope>NUCLEOTIDE SEQUENCE [LARGE SCALE GENOMIC DNA]</scope>
    <source>
        <strain evidence="4 5">DSM 29531</strain>
    </source>
</reference>
<evidence type="ECO:0000313" key="5">
    <source>
        <dbReference type="Proteomes" id="UP000571817"/>
    </source>
</evidence>
<protein>
    <submittedName>
        <fullName evidence="4">GNAT superfamily N-acetyltransferase</fullName>
    </submittedName>
</protein>
<evidence type="ECO:0000256" key="2">
    <source>
        <dbReference type="ARBA" id="ARBA00023315"/>
    </source>
</evidence>
<dbReference type="Pfam" id="PF00583">
    <property type="entry name" value="Acetyltransf_1"/>
    <property type="match status" value="1"/>
</dbReference>
<organism evidence="4 5">
    <name type="scientific">Allobranchiibius huperziae</name>
    <dbReference type="NCBI Taxonomy" id="1874116"/>
    <lineage>
        <taxon>Bacteria</taxon>
        <taxon>Bacillati</taxon>
        <taxon>Actinomycetota</taxon>
        <taxon>Actinomycetes</taxon>
        <taxon>Micrococcales</taxon>
        <taxon>Dermacoccaceae</taxon>
        <taxon>Allobranchiibius</taxon>
    </lineage>
</organism>
<name>A0A853DN43_9MICO</name>
<evidence type="ECO:0000256" key="1">
    <source>
        <dbReference type="ARBA" id="ARBA00022679"/>
    </source>
</evidence>
<evidence type="ECO:0000259" key="3">
    <source>
        <dbReference type="PROSITE" id="PS51186"/>
    </source>
</evidence>
<sequence length="152" mass="16705">MSWTVRTVAYTDPDAQTLIRELDDDMTARYGGVDATPVAPDQFAPPVGTFVVAADERGLIGCAGLRAASAGDVELKRMYVRASRRREGHAARLLGVLEERSRALGFTRLILETGTAQPEAMALYERLGYDAIPGFGYYKDEPLSRCYAKRLT</sequence>
<dbReference type="Proteomes" id="UP000571817">
    <property type="component" value="Unassembled WGS sequence"/>
</dbReference>
<keyword evidence="2" id="KW-0012">Acyltransferase</keyword>
<dbReference type="InterPro" id="IPR000182">
    <property type="entry name" value="GNAT_dom"/>
</dbReference>
<evidence type="ECO:0000313" key="4">
    <source>
        <dbReference type="EMBL" id="NYJ75555.1"/>
    </source>
</evidence>
<dbReference type="InterPro" id="IPR016181">
    <property type="entry name" value="Acyl_CoA_acyltransferase"/>
</dbReference>
<gene>
    <name evidence="4" type="ORF">HNR15_002518</name>
</gene>
<dbReference type="Gene3D" id="3.40.630.30">
    <property type="match status" value="1"/>
</dbReference>
<dbReference type="GO" id="GO:0016747">
    <property type="term" value="F:acyltransferase activity, transferring groups other than amino-acyl groups"/>
    <property type="evidence" value="ECO:0007669"/>
    <property type="project" value="InterPro"/>
</dbReference>
<keyword evidence="5" id="KW-1185">Reference proteome</keyword>